<dbReference type="GO" id="GO:0005840">
    <property type="term" value="C:ribosome"/>
    <property type="evidence" value="ECO:0007669"/>
    <property type="project" value="UniProtKB-KW"/>
</dbReference>
<evidence type="ECO:0000256" key="7">
    <source>
        <dbReference type="ARBA" id="ARBA00023242"/>
    </source>
</evidence>
<evidence type="ECO:0000256" key="6">
    <source>
        <dbReference type="ARBA" id="ARBA00023128"/>
    </source>
</evidence>
<evidence type="ECO:0000256" key="1">
    <source>
        <dbReference type="ARBA" id="ARBA00004123"/>
    </source>
</evidence>
<dbReference type="PANTHER" id="PTHR31761">
    <property type="entry name" value="GROWTH ARREST AND DNA DAMAGE-INDUCIBLE PROTEINS-INTERACTING PROTEIN 1 GADD45GIP1"/>
    <property type="match status" value="1"/>
</dbReference>
<dbReference type="Gene3D" id="6.10.280.120">
    <property type="entry name" value="Growth arrest and DNA-damage-inducible proteins-interacting protein 1"/>
    <property type="match status" value="1"/>
</dbReference>
<proteinExistence type="inferred from homology"/>
<comment type="function">
    <text evidence="13">Acts as a negative regulator of G1 to S cell cycle phase progression by inhibiting cyclin-dependent kinases. Inhibitory effects are additive with GADD45 proteins but also occur in the absence of GADD45 proteins. Acts as a repressor of the orphan nuclear receptor NR4A1 by inhibiting AB domain-mediated transcriptional activity. May be involved in the hormone-mediated regulation of NR4A1 transcriptional activity. May play a role in mitochondrial protein synthesis.</text>
</comment>
<evidence type="ECO:0000256" key="4">
    <source>
        <dbReference type="ARBA" id="ARBA00022980"/>
    </source>
</evidence>
<feature type="compositionally biased region" description="Low complexity" evidence="14">
    <location>
        <begin position="244"/>
        <end position="259"/>
    </location>
</feature>
<feature type="region of interest" description="Disordered" evidence="14">
    <location>
        <begin position="224"/>
        <end position="259"/>
    </location>
</feature>
<sequence>MALYRVLGRRWTALGLARPYCQAVNAGIDETPEEEDLIEQKRNKSRLRAHHYNSIHHQLPENLSEDEEFAMSLRAQRKRYGEFGAASGINLAKLWPSKEELELEKEWENVARPHSVQEMISIAKKAKEDEERAIQKRQAELMQKVAKLEGWKKEVRDRIMKQELEAQIAKEKKEKLIEEVRQILGFQIDPKDERFKEALLQKEKEEKKAKKVAKKLARQQRMIERLRQETYPSSTPVKDASGQSETGEGSSISPGSPIV</sequence>
<name>A0A0P4WI49_SCYOL</name>
<evidence type="ECO:0000256" key="3">
    <source>
        <dbReference type="ARBA" id="ARBA00005421"/>
    </source>
</evidence>
<keyword evidence="9" id="KW-0131">Cell cycle</keyword>
<keyword evidence="5" id="KW-0175">Coiled coil</keyword>
<dbReference type="AlphaFoldDB" id="A0A0P4WI49"/>
<keyword evidence="7" id="KW-0539">Nucleus</keyword>
<dbReference type="InterPro" id="IPR043035">
    <property type="entry name" value="Ribosomal_mL64_sf"/>
</dbReference>
<dbReference type="GO" id="GO:0005634">
    <property type="term" value="C:nucleus"/>
    <property type="evidence" value="ECO:0007669"/>
    <property type="project" value="UniProtKB-SubCell"/>
</dbReference>
<evidence type="ECO:0000256" key="13">
    <source>
        <dbReference type="ARBA" id="ARBA00060144"/>
    </source>
</evidence>
<evidence type="ECO:0000256" key="8">
    <source>
        <dbReference type="ARBA" id="ARBA00023274"/>
    </source>
</evidence>
<dbReference type="Pfam" id="PF10147">
    <property type="entry name" value="CR6_interact"/>
    <property type="match status" value="1"/>
</dbReference>
<comment type="subcellular location">
    <subcellularLocation>
        <location evidence="2">Mitochondrion</location>
    </subcellularLocation>
    <subcellularLocation>
        <location evidence="1">Nucleus</location>
    </subcellularLocation>
</comment>
<evidence type="ECO:0000256" key="2">
    <source>
        <dbReference type="ARBA" id="ARBA00004173"/>
    </source>
</evidence>
<evidence type="ECO:0000256" key="11">
    <source>
        <dbReference type="ARBA" id="ARBA00035184"/>
    </source>
</evidence>
<reference evidence="15" key="1">
    <citation type="submission" date="2015-09" db="EMBL/GenBank/DDBJ databases">
        <title>Scylla olivacea transcriptome.</title>
        <authorList>
            <person name="Ikhwanuddin M."/>
        </authorList>
    </citation>
    <scope>NUCLEOTIDE SEQUENCE</scope>
</reference>
<comment type="similarity">
    <text evidence="3">Belongs to the mitochondrion-specific ribosomal protein mL64 family.</text>
</comment>
<keyword evidence="4" id="KW-0689">Ribosomal protein</keyword>
<accession>A0A0P4WI49</accession>
<keyword evidence="8" id="KW-0687">Ribonucleoprotein</keyword>
<evidence type="ECO:0000256" key="10">
    <source>
        <dbReference type="ARBA" id="ARBA00030700"/>
    </source>
</evidence>
<evidence type="ECO:0000256" key="5">
    <source>
        <dbReference type="ARBA" id="ARBA00023054"/>
    </source>
</evidence>
<dbReference type="InterPro" id="IPR018472">
    <property type="entry name" value="Ribosomal_mL64"/>
</dbReference>
<evidence type="ECO:0000256" key="14">
    <source>
        <dbReference type="SAM" id="MobiDB-lite"/>
    </source>
</evidence>
<evidence type="ECO:0000313" key="15">
    <source>
        <dbReference type="EMBL" id="JAI67338.1"/>
    </source>
</evidence>
<dbReference type="EMBL" id="GDRN01036605">
    <property type="protein sequence ID" value="JAI67338.1"/>
    <property type="molecule type" value="Transcribed_RNA"/>
</dbReference>
<dbReference type="GO" id="GO:1990904">
    <property type="term" value="C:ribonucleoprotein complex"/>
    <property type="evidence" value="ECO:0007669"/>
    <property type="project" value="UniProtKB-KW"/>
</dbReference>
<protein>
    <recommendedName>
        <fullName evidence="11">Large ribosomal subunit protein mL64</fullName>
    </recommendedName>
    <alternativeName>
        <fullName evidence="10">39S ribosomal protein L59, mitochondrial</fullName>
    </alternativeName>
    <alternativeName>
        <fullName evidence="12">Growth arrest and DNA damage-inducible proteins-interacting protein 1</fullName>
    </alternativeName>
</protein>
<organism evidence="15">
    <name type="scientific">Scylla olivacea</name>
    <name type="common">Orange mud crab</name>
    <name type="synonym">Cancer olivacea</name>
    <dbReference type="NCBI Taxonomy" id="85551"/>
    <lineage>
        <taxon>Eukaryota</taxon>
        <taxon>Metazoa</taxon>
        <taxon>Ecdysozoa</taxon>
        <taxon>Arthropoda</taxon>
        <taxon>Crustacea</taxon>
        <taxon>Multicrustacea</taxon>
        <taxon>Malacostraca</taxon>
        <taxon>Eumalacostraca</taxon>
        <taxon>Eucarida</taxon>
        <taxon>Decapoda</taxon>
        <taxon>Pleocyemata</taxon>
        <taxon>Brachyura</taxon>
        <taxon>Eubrachyura</taxon>
        <taxon>Portunoidea</taxon>
        <taxon>Portunidae</taxon>
        <taxon>Portuninae</taxon>
        <taxon>Scylla</taxon>
    </lineage>
</organism>
<keyword evidence="6" id="KW-0496">Mitochondrion</keyword>
<dbReference type="PANTHER" id="PTHR31761:SF1">
    <property type="entry name" value="LARGE RIBOSOMAL SUBUNIT PROTEIN ML64"/>
    <property type="match status" value="1"/>
</dbReference>
<evidence type="ECO:0000256" key="12">
    <source>
        <dbReference type="ARBA" id="ARBA00035485"/>
    </source>
</evidence>
<evidence type="ECO:0000256" key="9">
    <source>
        <dbReference type="ARBA" id="ARBA00023306"/>
    </source>
</evidence>
<dbReference type="GO" id="GO:0005739">
    <property type="term" value="C:mitochondrion"/>
    <property type="evidence" value="ECO:0007669"/>
    <property type="project" value="UniProtKB-SubCell"/>
</dbReference>